<dbReference type="RefSeq" id="WP_137451118.1">
    <property type="nucleotide sequence ID" value="NZ_SZZH01000005.1"/>
</dbReference>
<evidence type="ECO:0000313" key="2">
    <source>
        <dbReference type="EMBL" id="TKV57414.1"/>
    </source>
</evidence>
<dbReference type="AlphaFoldDB" id="A0A4U6QBI7"/>
<comment type="caution">
    <text evidence="2">The sequence shown here is derived from an EMBL/GenBank/DDBJ whole genome shotgun (WGS) entry which is preliminary data.</text>
</comment>
<organism evidence="2 3">
    <name type="scientific">Nakamurella flava</name>
    <dbReference type="NCBI Taxonomy" id="2576308"/>
    <lineage>
        <taxon>Bacteria</taxon>
        <taxon>Bacillati</taxon>
        <taxon>Actinomycetota</taxon>
        <taxon>Actinomycetes</taxon>
        <taxon>Nakamurellales</taxon>
        <taxon>Nakamurellaceae</taxon>
        <taxon>Nakamurella</taxon>
    </lineage>
</organism>
<dbReference type="OrthoDB" id="4377479at2"/>
<keyword evidence="3" id="KW-1185">Reference proteome</keyword>
<sequence>MSDSSTPGGPADHSDDGLTLPPPPPTDYTDSGVPNLDFVRDRIEGRLARAEGGTELAAQGEEARTAAEQAADREKAAAERLAAIRRSLRPDGG</sequence>
<gene>
    <name evidence="2" type="ORF">FDO65_18005</name>
</gene>
<feature type="region of interest" description="Disordered" evidence="1">
    <location>
        <begin position="1"/>
        <end position="35"/>
    </location>
</feature>
<evidence type="ECO:0000313" key="3">
    <source>
        <dbReference type="Proteomes" id="UP000306985"/>
    </source>
</evidence>
<dbReference type="Proteomes" id="UP000306985">
    <property type="component" value="Unassembled WGS sequence"/>
</dbReference>
<proteinExistence type="predicted"/>
<reference evidence="2 3" key="1">
    <citation type="submission" date="2019-05" db="EMBL/GenBank/DDBJ databases">
        <title>Nakamurella sp. N5BH11, whole genome shotgun sequence.</title>
        <authorList>
            <person name="Tuo L."/>
        </authorList>
    </citation>
    <scope>NUCLEOTIDE SEQUENCE [LARGE SCALE GENOMIC DNA]</scope>
    <source>
        <strain evidence="2 3">N5BH11</strain>
    </source>
</reference>
<name>A0A4U6QBI7_9ACTN</name>
<evidence type="ECO:0000256" key="1">
    <source>
        <dbReference type="SAM" id="MobiDB-lite"/>
    </source>
</evidence>
<protein>
    <recommendedName>
        <fullName evidence="4">PspA domain-containing protein</fullName>
    </recommendedName>
</protein>
<accession>A0A4U6QBI7</accession>
<dbReference type="EMBL" id="SZZH01000005">
    <property type="protein sequence ID" value="TKV57414.1"/>
    <property type="molecule type" value="Genomic_DNA"/>
</dbReference>
<evidence type="ECO:0008006" key="4">
    <source>
        <dbReference type="Google" id="ProtNLM"/>
    </source>
</evidence>